<feature type="transmembrane region" description="Helical" evidence="1">
    <location>
        <begin position="99"/>
        <end position="124"/>
    </location>
</feature>
<protein>
    <recommendedName>
        <fullName evidence="4">DUF4260 family protein</fullName>
    </recommendedName>
</protein>
<keyword evidence="1" id="KW-0812">Transmembrane</keyword>
<evidence type="ECO:0000256" key="1">
    <source>
        <dbReference type="SAM" id="Phobius"/>
    </source>
</evidence>
<accession>A0ABP5KZC9</accession>
<keyword evidence="1" id="KW-1133">Transmembrane helix</keyword>
<keyword evidence="3" id="KW-1185">Reference proteome</keyword>
<dbReference type="Proteomes" id="UP001422759">
    <property type="component" value="Unassembled WGS sequence"/>
</dbReference>
<feature type="transmembrane region" description="Helical" evidence="1">
    <location>
        <begin position="35"/>
        <end position="60"/>
    </location>
</feature>
<proteinExistence type="predicted"/>
<evidence type="ECO:0000313" key="2">
    <source>
        <dbReference type="EMBL" id="GAA2139600.1"/>
    </source>
</evidence>
<dbReference type="EMBL" id="BAAANT010000009">
    <property type="protein sequence ID" value="GAA2139600.1"/>
    <property type="molecule type" value="Genomic_DNA"/>
</dbReference>
<organism evidence="2 3">
    <name type="scientific">Kitasatospora kazusensis</name>
    <dbReference type="NCBI Taxonomy" id="407974"/>
    <lineage>
        <taxon>Bacteria</taxon>
        <taxon>Bacillati</taxon>
        <taxon>Actinomycetota</taxon>
        <taxon>Actinomycetes</taxon>
        <taxon>Kitasatosporales</taxon>
        <taxon>Streptomycetaceae</taxon>
        <taxon>Kitasatospora</taxon>
    </lineage>
</organism>
<keyword evidence="1" id="KW-0472">Membrane</keyword>
<comment type="caution">
    <text evidence="2">The sequence shown here is derived from an EMBL/GenBank/DDBJ whole genome shotgun (WGS) entry which is preliminary data.</text>
</comment>
<dbReference type="RefSeq" id="WP_344463437.1">
    <property type="nucleotide sequence ID" value="NZ_BAAANT010000009.1"/>
</dbReference>
<name>A0ABP5KZC9_9ACTN</name>
<dbReference type="InterPro" id="IPR025356">
    <property type="entry name" value="DUF4260"/>
</dbReference>
<evidence type="ECO:0008006" key="4">
    <source>
        <dbReference type="Google" id="ProtNLM"/>
    </source>
</evidence>
<sequence>MSTTFAAPPTFAAAPPLPEEAPRDIWTWRHPEGRLLSALVGVSALTVATALGGPLTWTFWAGLVGPDLAFVRGWGEPVPGPGYIPRATVGLYNTLHRPWAPAVAVALGLATLSQPLVVGGLGWLAHIALDRATGVGLRHPDGHIH</sequence>
<evidence type="ECO:0000313" key="3">
    <source>
        <dbReference type="Proteomes" id="UP001422759"/>
    </source>
</evidence>
<dbReference type="Pfam" id="PF14079">
    <property type="entry name" value="DUF4260"/>
    <property type="match status" value="1"/>
</dbReference>
<reference evidence="3" key="1">
    <citation type="journal article" date="2019" name="Int. J. Syst. Evol. Microbiol.">
        <title>The Global Catalogue of Microorganisms (GCM) 10K type strain sequencing project: providing services to taxonomists for standard genome sequencing and annotation.</title>
        <authorList>
            <consortium name="The Broad Institute Genomics Platform"/>
            <consortium name="The Broad Institute Genome Sequencing Center for Infectious Disease"/>
            <person name="Wu L."/>
            <person name="Ma J."/>
        </authorList>
    </citation>
    <scope>NUCLEOTIDE SEQUENCE [LARGE SCALE GENOMIC DNA]</scope>
    <source>
        <strain evidence="3">JCM 14560</strain>
    </source>
</reference>
<gene>
    <name evidence="2" type="ORF">GCM10009760_22080</name>
</gene>